<feature type="compositionally biased region" description="Polar residues" evidence="1">
    <location>
        <begin position="136"/>
        <end position="162"/>
    </location>
</feature>
<evidence type="ECO:0000313" key="3">
    <source>
        <dbReference type="Proteomes" id="UP000250266"/>
    </source>
</evidence>
<evidence type="ECO:0000313" key="2">
    <source>
        <dbReference type="EMBL" id="OCK80168.1"/>
    </source>
</evidence>
<proteinExistence type="predicted"/>
<reference evidence="2 3" key="1">
    <citation type="journal article" date="2016" name="Nat. Commun.">
        <title>Ectomycorrhizal ecology is imprinted in the genome of the dominant symbiotic fungus Cenococcum geophilum.</title>
        <authorList>
            <consortium name="DOE Joint Genome Institute"/>
            <person name="Peter M."/>
            <person name="Kohler A."/>
            <person name="Ohm R.A."/>
            <person name="Kuo A."/>
            <person name="Krutzmann J."/>
            <person name="Morin E."/>
            <person name="Arend M."/>
            <person name="Barry K.W."/>
            <person name="Binder M."/>
            <person name="Choi C."/>
            <person name="Clum A."/>
            <person name="Copeland A."/>
            <person name="Grisel N."/>
            <person name="Haridas S."/>
            <person name="Kipfer T."/>
            <person name="LaButti K."/>
            <person name="Lindquist E."/>
            <person name="Lipzen A."/>
            <person name="Maire R."/>
            <person name="Meier B."/>
            <person name="Mihaltcheva S."/>
            <person name="Molinier V."/>
            <person name="Murat C."/>
            <person name="Poggeler S."/>
            <person name="Quandt C.A."/>
            <person name="Sperisen C."/>
            <person name="Tritt A."/>
            <person name="Tisserant E."/>
            <person name="Crous P.W."/>
            <person name="Henrissat B."/>
            <person name="Nehls U."/>
            <person name="Egli S."/>
            <person name="Spatafora J.W."/>
            <person name="Grigoriev I.V."/>
            <person name="Martin F.M."/>
        </authorList>
    </citation>
    <scope>NUCLEOTIDE SEQUENCE [LARGE SCALE GENOMIC DNA]</scope>
    <source>
        <strain evidence="2 3">CBS 459.81</strain>
    </source>
</reference>
<sequence length="277" mass="31379">MLHRFSETAVCKTSSLIVPYKRDGKVTTRRRVAFGTNIDMVRMRRDPTPMAFTSTATCNPRRPPMIESTTKRFRRLNIFVGLRRRRTDAAEDATEDAIEGATSQPRRDTTSSRRSHSRSDSSTETLYQAPPDTIPKRNQSPCNRSSLNRARQSIHGSRTTTPVGIRPSKAFKGFNMSFRISHQPGGPKSDASSTHNRRCISRTFRNLLKKRKNSTNNRCGSQTPDLGVESLPARSPTPVLLPVEDLTLEQALTLRHIENMRPLIRKLYTLSGDHMWC</sequence>
<feature type="region of interest" description="Disordered" evidence="1">
    <location>
        <begin position="86"/>
        <end position="168"/>
    </location>
</feature>
<gene>
    <name evidence="2" type="ORF">K432DRAFT_425943</name>
</gene>
<protein>
    <submittedName>
        <fullName evidence="2">Uncharacterized protein</fullName>
    </submittedName>
</protein>
<dbReference type="EMBL" id="KV744971">
    <property type="protein sequence ID" value="OCK80168.1"/>
    <property type="molecule type" value="Genomic_DNA"/>
</dbReference>
<evidence type="ECO:0000256" key="1">
    <source>
        <dbReference type="SAM" id="MobiDB-lite"/>
    </source>
</evidence>
<keyword evidence="3" id="KW-1185">Reference proteome</keyword>
<dbReference type="Proteomes" id="UP000250266">
    <property type="component" value="Unassembled WGS sequence"/>
</dbReference>
<dbReference type="AlphaFoldDB" id="A0A8E2EAB7"/>
<name>A0A8E2EAB7_9PEZI</name>
<feature type="compositionally biased region" description="Basic and acidic residues" evidence="1">
    <location>
        <begin position="105"/>
        <end position="121"/>
    </location>
</feature>
<organism evidence="2 3">
    <name type="scientific">Lepidopterella palustris CBS 459.81</name>
    <dbReference type="NCBI Taxonomy" id="1314670"/>
    <lineage>
        <taxon>Eukaryota</taxon>
        <taxon>Fungi</taxon>
        <taxon>Dikarya</taxon>
        <taxon>Ascomycota</taxon>
        <taxon>Pezizomycotina</taxon>
        <taxon>Dothideomycetes</taxon>
        <taxon>Pleosporomycetidae</taxon>
        <taxon>Mytilinidiales</taxon>
        <taxon>Argynnaceae</taxon>
        <taxon>Lepidopterella</taxon>
    </lineage>
</organism>
<accession>A0A8E2EAB7</accession>